<evidence type="ECO:0000256" key="1">
    <source>
        <dbReference type="SAM" id="Phobius"/>
    </source>
</evidence>
<dbReference type="InterPro" id="IPR016024">
    <property type="entry name" value="ARM-type_fold"/>
</dbReference>
<evidence type="ECO:0000313" key="3">
    <source>
        <dbReference type="Proteomes" id="UP000473014"/>
    </source>
</evidence>
<reference evidence="2 3" key="1">
    <citation type="submission" date="2019-11" db="EMBL/GenBank/DDBJ databases">
        <authorList>
            <person name="Yuan L."/>
        </authorList>
    </citation>
    <scope>NUCLEOTIDE SEQUENCE [LARGE SCALE GENOMIC DNA]</scope>
    <source>
        <strain evidence="2 3">TRM43335</strain>
    </source>
</reference>
<feature type="transmembrane region" description="Helical" evidence="1">
    <location>
        <begin position="154"/>
        <end position="177"/>
    </location>
</feature>
<evidence type="ECO:0008006" key="4">
    <source>
        <dbReference type="Google" id="ProtNLM"/>
    </source>
</evidence>
<dbReference type="Proteomes" id="UP000473014">
    <property type="component" value="Unassembled WGS sequence"/>
</dbReference>
<keyword evidence="1" id="KW-0472">Membrane</keyword>
<organism evidence="2 3">
    <name type="scientific">Streptomyces taklimakanensis</name>
    <dbReference type="NCBI Taxonomy" id="2569853"/>
    <lineage>
        <taxon>Bacteria</taxon>
        <taxon>Bacillati</taxon>
        <taxon>Actinomycetota</taxon>
        <taxon>Actinomycetes</taxon>
        <taxon>Kitasatosporales</taxon>
        <taxon>Streptomycetaceae</taxon>
        <taxon>Streptomyces</taxon>
    </lineage>
</organism>
<feature type="transmembrane region" description="Helical" evidence="1">
    <location>
        <begin position="183"/>
        <end position="211"/>
    </location>
</feature>
<feature type="transmembrane region" description="Helical" evidence="1">
    <location>
        <begin position="734"/>
        <end position="755"/>
    </location>
</feature>
<gene>
    <name evidence="2" type="ORF">F0L17_14360</name>
</gene>
<comment type="caution">
    <text evidence="2">The sequence shown here is derived from an EMBL/GenBank/DDBJ whole genome shotgun (WGS) entry which is preliminary data.</text>
</comment>
<sequence>MADDDVVGGARIRITLDDTGVQADAFALGRRIKESLERGARGVGNTIRQDIQRALRRAVSVRIEPDLSRFDAQLLNGLRHIDSLDIPVAPDLSDFMVRLRAALAGEEVSIRVVPDLDDFDARIRAHRPPPVTAQVDADPDSTNRLAGALGSLRSALRIVGGTAALTSAIGLLGAAAATAAGQIVTLVAALAPAAGIVAALPAAITGAVVAFGALKLALMGVGDAFKAALTEDLKKFKKELDGLPSAARAAAWEVRSLKPAFEELRSEVQAAFFEPLEGQIRKTAKALGGPLRKGLSGVAGQFGAATAEVAKFVASARGVKDVEAILAGTQQVTKGLTAGLVPAVEGFTDLAAAIQTAFGERLGDALAARGEQLGAFMEQIASDGRAVAWVEQALSTFRQLGTVLENLGSIFDSVLDAARTAGGDILGVFSQVTGRAARFLESDAGQASLVNIFRTLGEVGSALSPVITELVKQVGALAPAFVPIVQVAGPTLTRLLAQLGTALQAMMPGLQALTFGLAVGLSELGPALEPLGSALGALGTALTPLLPLAGQIAATLGAVLAPALQALASVLGPVVEAFAASLAPVLPQIAALFGQVAAATLPLVAVMGQQLGTALQQLLPPILALIPQLIEGLLPAFQQILTAVMPLLPLLVQLGLQALQQLLPPIVALIPQLIEGLLPAFTQLLTTLTPLLPMILDLAMVALQPLIAILPQVVDLAVSLLGPLQEFLPVLQQLLPPLLRFGTIVLGWVNLGVVLPMLQLIVGGLKLLMTTVTAVVGVVASMVGTVIGWFKDLYNVLVGNSIIPDLINGIIRWFARMPGSVINTVVTMVSNVIARFGEMPGKAARAVGDLGRRLGGAISDATGSALSAAGDLMASIAAKFAGLGDAILAAVGDIGGRIMGRVRSSIPSAVRDYIPFLANGAIVTGPTLAVVGEAGPEVVIPLTRPQRARDLAQESGLLSVLAGKAPSSGAGGGSRPAAAGVNVTFNVTASEDAEATARLVLRRLAQVGIA</sequence>
<name>A0A6G2BDE7_9ACTN</name>
<dbReference type="RefSeq" id="WP_155071389.1">
    <property type="nucleotide sequence ID" value="NZ_WIXO01000001.1"/>
</dbReference>
<dbReference type="SUPFAM" id="SSF48371">
    <property type="entry name" value="ARM repeat"/>
    <property type="match status" value="1"/>
</dbReference>
<proteinExistence type="predicted"/>
<dbReference type="OrthoDB" id="3501336at2"/>
<evidence type="ECO:0000313" key="2">
    <source>
        <dbReference type="EMBL" id="MTE20270.1"/>
    </source>
</evidence>
<dbReference type="AlphaFoldDB" id="A0A6G2BDE7"/>
<keyword evidence="1" id="KW-0812">Transmembrane</keyword>
<dbReference type="EMBL" id="WIXO01000001">
    <property type="protein sequence ID" value="MTE20270.1"/>
    <property type="molecule type" value="Genomic_DNA"/>
</dbReference>
<keyword evidence="1" id="KW-1133">Transmembrane helix</keyword>
<feature type="transmembrane region" description="Helical" evidence="1">
    <location>
        <begin position="767"/>
        <end position="790"/>
    </location>
</feature>
<protein>
    <recommendedName>
        <fullName evidence="4">Phage-related protein</fullName>
    </recommendedName>
</protein>
<accession>A0A6G2BDE7</accession>
<keyword evidence="3" id="KW-1185">Reference proteome</keyword>